<dbReference type="AlphaFoldDB" id="A0A4S8I9G1"/>
<evidence type="ECO:0000313" key="2">
    <source>
        <dbReference type="EMBL" id="THU44638.1"/>
    </source>
</evidence>
<gene>
    <name evidence="2" type="ORF">C4D60_Mb02t09480</name>
</gene>
<name>A0A4S8I9G1_MUSBA</name>
<dbReference type="Proteomes" id="UP000317650">
    <property type="component" value="Chromosome 2"/>
</dbReference>
<feature type="region of interest" description="Disordered" evidence="1">
    <location>
        <begin position="32"/>
        <end position="54"/>
    </location>
</feature>
<evidence type="ECO:0000313" key="3">
    <source>
        <dbReference type="Proteomes" id="UP000317650"/>
    </source>
</evidence>
<organism evidence="2 3">
    <name type="scientific">Musa balbisiana</name>
    <name type="common">Banana</name>
    <dbReference type="NCBI Taxonomy" id="52838"/>
    <lineage>
        <taxon>Eukaryota</taxon>
        <taxon>Viridiplantae</taxon>
        <taxon>Streptophyta</taxon>
        <taxon>Embryophyta</taxon>
        <taxon>Tracheophyta</taxon>
        <taxon>Spermatophyta</taxon>
        <taxon>Magnoliopsida</taxon>
        <taxon>Liliopsida</taxon>
        <taxon>Zingiberales</taxon>
        <taxon>Musaceae</taxon>
        <taxon>Musa</taxon>
    </lineage>
</organism>
<dbReference type="EMBL" id="PYDT01000011">
    <property type="protein sequence ID" value="THU44638.1"/>
    <property type="molecule type" value="Genomic_DNA"/>
</dbReference>
<proteinExistence type="predicted"/>
<comment type="caution">
    <text evidence="2">The sequence shown here is derived from an EMBL/GenBank/DDBJ whole genome shotgun (WGS) entry which is preliminary data.</text>
</comment>
<protein>
    <submittedName>
        <fullName evidence="2">Uncharacterized protein</fullName>
    </submittedName>
</protein>
<reference evidence="2 3" key="1">
    <citation type="journal article" date="2019" name="Nat. Plants">
        <title>Genome sequencing of Musa balbisiana reveals subgenome evolution and function divergence in polyploid bananas.</title>
        <authorList>
            <person name="Yao X."/>
        </authorList>
    </citation>
    <scope>NUCLEOTIDE SEQUENCE [LARGE SCALE GENOMIC DNA]</scope>
    <source>
        <strain evidence="3">cv. DH-PKW</strain>
        <tissue evidence="2">Leaves</tissue>
    </source>
</reference>
<keyword evidence="3" id="KW-1185">Reference proteome</keyword>
<evidence type="ECO:0000256" key="1">
    <source>
        <dbReference type="SAM" id="MobiDB-lite"/>
    </source>
</evidence>
<sequence length="86" mass="9842">MPKPLEEQKIRPNRLSLEAAKIGPREGLVVDREEEAGAQSSVRGVRRGRGAAEQRGQIATAIDAWRRRRRRRRRVEVRKPMGSETD</sequence>
<accession>A0A4S8I9G1</accession>